<dbReference type="InterPro" id="IPR002859">
    <property type="entry name" value="PKD/REJ-like"/>
</dbReference>
<dbReference type="PANTHER" id="PTHR46730">
    <property type="entry name" value="POLYCYSTIN-1"/>
    <property type="match status" value="1"/>
</dbReference>
<name>A0A7E6EY24_9MOLL</name>
<keyword evidence="8" id="KW-1185">Reference proteome</keyword>
<keyword evidence="3" id="KW-0677">Repeat</keyword>
<dbReference type="GO" id="GO:0006816">
    <property type="term" value="P:calcium ion transport"/>
    <property type="evidence" value="ECO:0007669"/>
    <property type="project" value="TreeGrafter"/>
</dbReference>
<comment type="subcellular location">
    <subcellularLocation>
        <location evidence="1">Membrane</location>
    </subcellularLocation>
</comment>
<organism evidence="8 9">
    <name type="scientific">Octopus sinensis</name>
    <name type="common">East Asian common octopus</name>
    <dbReference type="NCBI Taxonomy" id="2607531"/>
    <lineage>
        <taxon>Eukaryota</taxon>
        <taxon>Metazoa</taxon>
        <taxon>Spiralia</taxon>
        <taxon>Lophotrochozoa</taxon>
        <taxon>Mollusca</taxon>
        <taxon>Cephalopoda</taxon>
        <taxon>Coleoidea</taxon>
        <taxon>Octopodiformes</taxon>
        <taxon>Octopoda</taxon>
        <taxon>Incirrata</taxon>
        <taxon>Octopodidae</taxon>
        <taxon>Octopus</taxon>
    </lineage>
</organism>
<sequence>MKMNTVLDNLYVRQKTFSLKLSQFLPNLKWCEEMVMNNGTAQSIHAFQDCIPFRRNNSFPSGYISSLTFWPVKSIEKRNTMKIFFGFLLLLNLVDIGQCVTQCVCTTNPFSSTFSDTSQGFSTTEMASTGTSFTFISSSDNPTQLPTSISTSTVYSEPSTDATTTETPSTSTTEAPTTSTTEEPTTSTTEAPTTSTTEAPTTSTTEAPTSTTTEAPTSTTTETPTTSTTEEPTSTTTETPTTSTTDEPTSTTTEAPTTSTTEAPTSTTTETPTTSTTEAPTSTTTEAPTTSTTEAPTTSTTEAPTSTTTETLTTSTTEAPTTSTTEAPTSTTTEAPTSTTTEAPTSTTTETPTTSTTEAPTSTTTEAPTTSTTEAPTSTTTETPTTSTTEAPTTSTTEAPTSTTTEAPTTSTTEAPTSTTTETPTTSTTEAPTTSTTEAPTSTTTEAATSTTTEAPTSTTTETPTTSTTETPTTSTTEAPNSTTTETPTTSTTEAPTSTTTETPTTSTTEAPTSTTTKTPSTSTTEAPTSTTTEAPTTTTTKTPTTSTTEAPTSTTTEAPTTTTTEAPTSTTTEAPTSTTTEAPTTTTTEAPTTTTTEATTTTTTEATTTTTTEATTTTTTEATTTTTTSIDGLTTSESYSTTENLNCLTYDCAGTCNGTATISDCGYCVGGVTNRTQKYGFDCNDVCNGTAYKDNCGYCVNGEKKNGSDFQDCAGTCHAPGQTAYKAYQNNYTCNQCVQWNETLPDGFKDACGVCNGNNATCTDCAGVINGTSLKDQCGVCNGNGSGCFSIIEVIPKIIPEYVEKTLYINVAGPKDDLVVLDINGNIPYTLVNSSHISAVVNLTKGTYNIYLNNSQGLKANFSGFNVYKKSEIVSSVSPLNLTLDTKQPSDLSLSVSVSVADQVQCLFYDSNNVVVHVANKTNDLCPLPKLTSSQKFQVGLSFNGIDVFGGPYEVTVIAKEPSVQSSNFGSTGAVIEVKFDRPIDTAALVTCDKIFTNTTQLGNEAACNWYSDSTLTITVGKGNDLIEAGSFLTFENDAVKAKGQSYAYPNEMTITVGYPDQPVSVESVIEGPSKIPSCGVVQYTGTKSRGSGGRKLEYEWTGNMAIVDNTQDSITLNSSDLQIGTTYTVTLKVMNFLNTYDISSLTVIRDANAIPIVYLSSDVDTEKIQVADTFYIRSIIQFPQCMSLALEYDWSAVSTEGPYDVDKIWANSKDYKVSKNTLKGGSEITFTLNVTVKSNSSIYSTNSIKLKVKNALLQVIIRGGSERSVGVSEAIELNGSPSYDPDGVTGVPEEYVWGCTWKSLEMSQPNPCYIKGKLFPDLPNITSPDLKLDADSLILSYTYIFTLTMTKGERKSSASVQIVTVPGQPPQVLFEPLPTKVLTNQSLKLTVYITSTSNFSIEWRVDNSNLSDYGYFDINNPDNQDEKSPKTEVNPNYFFSYIIIKPNVLQAGMKYKISVIASSSASGMGAIEFKMPAGVTSCLLQVPDTYEYLETIKCHQNRIKGIPALTISSF</sequence>
<gene>
    <name evidence="9" type="primary">LOC115214509</name>
</gene>
<dbReference type="GO" id="GO:0005886">
    <property type="term" value="C:plasma membrane"/>
    <property type="evidence" value="ECO:0007669"/>
    <property type="project" value="TreeGrafter"/>
</dbReference>
<evidence type="ECO:0000313" key="9">
    <source>
        <dbReference type="RefSeq" id="XP_036360309.1"/>
    </source>
</evidence>
<feature type="domain" description="PKD/REJ-like" evidence="7">
    <location>
        <begin position="1186"/>
        <end position="1489"/>
    </location>
</feature>
<evidence type="ECO:0000256" key="2">
    <source>
        <dbReference type="ARBA" id="ARBA00022692"/>
    </source>
</evidence>
<evidence type="ECO:0000256" key="4">
    <source>
        <dbReference type="ARBA" id="ARBA00022989"/>
    </source>
</evidence>
<evidence type="ECO:0000256" key="6">
    <source>
        <dbReference type="SAM" id="MobiDB-lite"/>
    </source>
</evidence>
<dbReference type="Pfam" id="PF02010">
    <property type="entry name" value="REJ"/>
    <property type="match status" value="1"/>
</dbReference>
<accession>A0A7E6EY24</accession>
<evidence type="ECO:0000259" key="7">
    <source>
        <dbReference type="Pfam" id="PF02010"/>
    </source>
</evidence>
<dbReference type="Proteomes" id="UP000515154">
    <property type="component" value="Linkage group LG7"/>
</dbReference>
<evidence type="ECO:0000256" key="1">
    <source>
        <dbReference type="ARBA" id="ARBA00004370"/>
    </source>
</evidence>
<keyword evidence="4" id="KW-1133">Transmembrane helix</keyword>
<reference evidence="9" key="1">
    <citation type="submission" date="2025-08" db="UniProtKB">
        <authorList>
            <consortium name="RefSeq"/>
        </authorList>
    </citation>
    <scope>IDENTIFICATION</scope>
</reference>
<dbReference type="RefSeq" id="XP_036360309.1">
    <property type="nucleotide sequence ID" value="XM_036504416.1"/>
</dbReference>
<keyword evidence="2" id="KW-0812">Transmembrane</keyword>
<feature type="compositionally biased region" description="Polar residues" evidence="6">
    <location>
        <begin position="140"/>
        <end position="155"/>
    </location>
</feature>
<protein>
    <submittedName>
        <fullName evidence="9">Serine-rich adhesin for platelets-like</fullName>
    </submittedName>
</protein>
<dbReference type="PANTHER" id="PTHR46730:SF1">
    <property type="entry name" value="PLAT DOMAIN-CONTAINING PROTEIN"/>
    <property type="match status" value="1"/>
</dbReference>
<proteinExistence type="predicted"/>
<evidence type="ECO:0000256" key="5">
    <source>
        <dbReference type="ARBA" id="ARBA00023136"/>
    </source>
</evidence>
<dbReference type="KEGG" id="osn:115214509"/>
<evidence type="ECO:0000313" key="8">
    <source>
        <dbReference type="Proteomes" id="UP000515154"/>
    </source>
</evidence>
<feature type="compositionally biased region" description="Low complexity" evidence="6">
    <location>
        <begin position="156"/>
        <end position="630"/>
    </location>
</feature>
<evidence type="ECO:0000256" key="3">
    <source>
        <dbReference type="ARBA" id="ARBA00022737"/>
    </source>
</evidence>
<dbReference type="GO" id="GO:0005261">
    <property type="term" value="F:monoatomic cation channel activity"/>
    <property type="evidence" value="ECO:0007669"/>
    <property type="project" value="TreeGrafter"/>
</dbReference>
<feature type="region of interest" description="Disordered" evidence="6">
    <location>
        <begin position="135"/>
        <end position="635"/>
    </location>
</feature>
<keyword evidence="5" id="KW-0472">Membrane</keyword>